<keyword evidence="2" id="KW-1185">Reference proteome</keyword>
<evidence type="ECO:0008006" key="3">
    <source>
        <dbReference type="Google" id="ProtNLM"/>
    </source>
</evidence>
<organism evidence="1 2">
    <name type="scientific">Flavobacterium piscis</name>
    <dbReference type="NCBI Taxonomy" id="1114874"/>
    <lineage>
        <taxon>Bacteria</taxon>
        <taxon>Pseudomonadati</taxon>
        <taxon>Bacteroidota</taxon>
        <taxon>Flavobacteriia</taxon>
        <taxon>Flavobacteriales</taxon>
        <taxon>Flavobacteriaceae</taxon>
        <taxon>Flavobacterium</taxon>
    </lineage>
</organism>
<proteinExistence type="predicted"/>
<reference evidence="1 2" key="1">
    <citation type="submission" date="2023-07" db="EMBL/GenBank/DDBJ databases">
        <title>Sorghum-associated microbial communities from plants grown in Nebraska, USA.</title>
        <authorList>
            <person name="Schachtman D."/>
        </authorList>
    </citation>
    <scope>NUCLEOTIDE SEQUENCE [LARGE SCALE GENOMIC DNA]</scope>
    <source>
        <strain evidence="1 2">4129</strain>
    </source>
</reference>
<dbReference type="EMBL" id="JAVDWQ010000001">
    <property type="protein sequence ID" value="MDR7208659.1"/>
    <property type="molecule type" value="Genomic_DNA"/>
</dbReference>
<evidence type="ECO:0000313" key="2">
    <source>
        <dbReference type="Proteomes" id="UP001269081"/>
    </source>
</evidence>
<dbReference type="Proteomes" id="UP001269081">
    <property type="component" value="Unassembled WGS sequence"/>
</dbReference>
<sequence length="220" mass="24445">MTDLKRRNFIKNVGFVGTTALICGSSLLAQDTFTSSSDNAEESILSQFSKSAYSDAFLSDSALLECYKSASINWIKTGYEPYGNVCYGSKDGDLKMFPMHLHTGITGKLDDVLLCFGKNSTGEWRTLKPLSGFDLEAITVAMKELKTKNNTVDLTHYLFPSPIQQINPYSFETKKGRVFLKTQLSSYQTSTEIVVMEGSNIVFKKEIISQHNLTVNSVLV</sequence>
<gene>
    <name evidence="1" type="ORF">J2W48_000580</name>
</gene>
<evidence type="ECO:0000313" key="1">
    <source>
        <dbReference type="EMBL" id="MDR7208659.1"/>
    </source>
</evidence>
<dbReference type="RefSeq" id="WP_310277782.1">
    <property type="nucleotide sequence ID" value="NZ_JAVDWQ010000001.1"/>
</dbReference>
<name>A0ABU1Y358_9FLAO</name>
<accession>A0ABU1Y358</accession>
<protein>
    <recommendedName>
        <fullName evidence="3">Twin-arginine translocation signal domain-containing protein</fullName>
    </recommendedName>
</protein>
<comment type="caution">
    <text evidence="1">The sequence shown here is derived from an EMBL/GenBank/DDBJ whole genome shotgun (WGS) entry which is preliminary data.</text>
</comment>